<dbReference type="InterPro" id="IPR000847">
    <property type="entry name" value="LysR_HTH_N"/>
</dbReference>
<dbReference type="PANTHER" id="PTHR30579">
    <property type="entry name" value="TRANSCRIPTIONAL REGULATOR"/>
    <property type="match status" value="1"/>
</dbReference>
<dbReference type="Gene3D" id="1.10.10.10">
    <property type="entry name" value="Winged helix-like DNA-binding domain superfamily/Winged helix DNA-binding domain"/>
    <property type="match status" value="1"/>
</dbReference>
<dbReference type="NCBIfam" id="TIGR03298">
    <property type="entry name" value="argP"/>
    <property type="match status" value="1"/>
</dbReference>
<dbReference type="SUPFAM" id="SSF53850">
    <property type="entry name" value="Periplasmic binding protein-like II"/>
    <property type="match status" value="1"/>
</dbReference>
<dbReference type="InterPro" id="IPR017685">
    <property type="entry name" value="ArgP"/>
</dbReference>
<dbReference type="InterPro" id="IPR005119">
    <property type="entry name" value="LysR_subst-bd"/>
</dbReference>
<dbReference type="PANTHER" id="PTHR30579:SF2">
    <property type="entry name" value="HTH-TYPE TRANSCRIPTIONAL REGULATOR ARGP"/>
    <property type="match status" value="1"/>
</dbReference>
<evidence type="ECO:0000313" key="6">
    <source>
        <dbReference type="EMBL" id="ABC28450.1"/>
    </source>
</evidence>
<dbReference type="Pfam" id="PF00126">
    <property type="entry name" value="HTH_1"/>
    <property type="match status" value="1"/>
</dbReference>
<organism evidence="6 7">
    <name type="scientific">Hahella chejuensis (strain KCTC 2396)</name>
    <dbReference type="NCBI Taxonomy" id="349521"/>
    <lineage>
        <taxon>Bacteria</taxon>
        <taxon>Pseudomonadati</taxon>
        <taxon>Pseudomonadota</taxon>
        <taxon>Gammaproteobacteria</taxon>
        <taxon>Oceanospirillales</taxon>
        <taxon>Hahellaceae</taxon>
        <taxon>Hahella</taxon>
    </lineage>
</organism>
<keyword evidence="2" id="KW-0805">Transcription regulation</keyword>
<sequence length="353" mass="38971">MYIAAIDVLSLWTFIVMYVVVIQVVAGALRLSALKIRVFLNINKTNNTNLSLEKLIMLDYKLLQALAAIVEGQGFEKGAALLGISQSAISQRIKLLEARLGQPVLIRSPGLTPTDLGKRLLNHVQQVRLLEHDLLQDVPTLGAEALRLRIAINADSLATWWFPVMGDYCQREGVLLDLVIEDQDIGLKRMRDGDVAGCVCSAEQAVQGSRCVYLGTLVYRAYASPGFMSRYFPLGLTADALAVAPVINFGPDDQLQHRLLHSLGYQGAFPFHLCPSSEGFIRMSEAGLGYGMMPEIQAQESVMAGRLVEVAVEHAQKVPLYWHYWRQGGDMLEGLTRHLCTAIPLNQGEIKVK</sequence>
<dbReference type="KEGG" id="hch:HCH_01593"/>
<dbReference type="AlphaFoldDB" id="Q2SLM4"/>
<dbReference type="PROSITE" id="PS50931">
    <property type="entry name" value="HTH_LYSR"/>
    <property type="match status" value="1"/>
</dbReference>
<dbReference type="NCBIfam" id="NF002964">
    <property type="entry name" value="PRK03635.1"/>
    <property type="match status" value="1"/>
</dbReference>
<name>Q2SLM4_HAHCH</name>
<reference evidence="6 7" key="1">
    <citation type="journal article" date="2005" name="Nucleic Acids Res.">
        <title>Genomic blueprint of Hahella chejuensis, a marine microbe producing an algicidal agent.</title>
        <authorList>
            <person name="Jeong H."/>
            <person name="Yim J.H."/>
            <person name="Lee C."/>
            <person name="Choi S.-H."/>
            <person name="Park Y.K."/>
            <person name="Yoon S.H."/>
            <person name="Hur C.-G."/>
            <person name="Kang H.-Y."/>
            <person name="Kim D."/>
            <person name="Lee H.H."/>
            <person name="Park K.H."/>
            <person name="Park S.-H."/>
            <person name="Park H.-S."/>
            <person name="Lee H.K."/>
            <person name="Oh T.K."/>
            <person name="Kim J.F."/>
        </authorList>
    </citation>
    <scope>NUCLEOTIDE SEQUENCE [LARGE SCALE GENOMIC DNA]</scope>
    <source>
        <strain evidence="6 7">KCTC 2396</strain>
    </source>
</reference>
<keyword evidence="4" id="KW-0804">Transcription</keyword>
<dbReference type="InterPro" id="IPR036390">
    <property type="entry name" value="WH_DNA-bd_sf"/>
</dbReference>
<evidence type="ECO:0000259" key="5">
    <source>
        <dbReference type="PROSITE" id="PS50931"/>
    </source>
</evidence>
<evidence type="ECO:0000256" key="2">
    <source>
        <dbReference type="ARBA" id="ARBA00023015"/>
    </source>
</evidence>
<dbReference type="STRING" id="349521.HCH_01593"/>
<evidence type="ECO:0000313" key="7">
    <source>
        <dbReference type="Proteomes" id="UP000000238"/>
    </source>
</evidence>
<dbReference type="SUPFAM" id="SSF46785">
    <property type="entry name" value="Winged helix' DNA-binding domain"/>
    <property type="match status" value="1"/>
</dbReference>
<protein>
    <submittedName>
        <fullName evidence="6">Transcriptional regulator</fullName>
    </submittedName>
</protein>
<dbReference type="NCBIfam" id="NF009888">
    <property type="entry name" value="PRK13348.1"/>
    <property type="match status" value="1"/>
</dbReference>
<dbReference type="Gene3D" id="3.40.190.290">
    <property type="match status" value="1"/>
</dbReference>
<dbReference type="GO" id="GO:0003700">
    <property type="term" value="F:DNA-binding transcription factor activity"/>
    <property type="evidence" value="ECO:0007669"/>
    <property type="project" value="InterPro"/>
</dbReference>
<dbReference type="Pfam" id="PF03466">
    <property type="entry name" value="LysR_substrate"/>
    <property type="match status" value="1"/>
</dbReference>
<accession>Q2SLM4</accession>
<evidence type="ECO:0000256" key="4">
    <source>
        <dbReference type="ARBA" id="ARBA00023163"/>
    </source>
</evidence>
<dbReference type="InterPro" id="IPR036388">
    <property type="entry name" value="WH-like_DNA-bd_sf"/>
</dbReference>
<dbReference type="eggNOG" id="COG0583">
    <property type="taxonomic scope" value="Bacteria"/>
</dbReference>
<keyword evidence="7" id="KW-1185">Reference proteome</keyword>
<keyword evidence="3" id="KW-0238">DNA-binding</keyword>
<comment type="similarity">
    <text evidence="1">Belongs to the LysR transcriptional regulatory family.</text>
</comment>
<evidence type="ECO:0000256" key="1">
    <source>
        <dbReference type="ARBA" id="ARBA00009437"/>
    </source>
</evidence>
<gene>
    <name evidence="6" type="ordered locus">HCH_01593</name>
</gene>
<evidence type="ECO:0000256" key="3">
    <source>
        <dbReference type="ARBA" id="ARBA00023125"/>
    </source>
</evidence>
<dbReference type="Proteomes" id="UP000000238">
    <property type="component" value="Chromosome"/>
</dbReference>
<feature type="domain" description="HTH lysR-type" evidence="5">
    <location>
        <begin position="58"/>
        <end position="114"/>
    </location>
</feature>
<dbReference type="HOGENOM" id="CLU_063829_0_0_6"/>
<proteinExistence type="inferred from homology"/>
<dbReference type="GO" id="GO:0003677">
    <property type="term" value="F:DNA binding"/>
    <property type="evidence" value="ECO:0007669"/>
    <property type="project" value="UniProtKB-KW"/>
</dbReference>
<dbReference type="EMBL" id="CP000155">
    <property type="protein sequence ID" value="ABC28450.1"/>
    <property type="molecule type" value="Genomic_DNA"/>
</dbReference>
<dbReference type="InterPro" id="IPR050176">
    <property type="entry name" value="LTTR"/>
</dbReference>